<sequence>MAAVPWGTIALYAGVALAPSALCWVVLNVPRYLRRLDPRHRAPAASGPPIEQVAADLRRVHRLLAHVPPGTPQARRAGARQAYDALLVQACAALDVEHRFDTLLEGVDREVERLRVEESLRSAGLRIP</sequence>
<accession>A0ABW3QQ54</accession>
<dbReference type="RefSeq" id="WP_380721481.1">
    <property type="nucleotide sequence ID" value="NZ_JBHTLK010000022.1"/>
</dbReference>
<name>A0ABW3QQ54_9PSEU</name>
<feature type="transmembrane region" description="Helical" evidence="1">
    <location>
        <begin position="6"/>
        <end position="27"/>
    </location>
</feature>
<keyword evidence="1" id="KW-0472">Membrane</keyword>
<keyword evidence="1" id="KW-0812">Transmembrane</keyword>
<protein>
    <submittedName>
        <fullName evidence="2">Uncharacterized protein</fullName>
    </submittedName>
</protein>
<dbReference type="EMBL" id="JBHTLK010000022">
    <property type="protein sequence ID" value="MFD1146914.1"/>
    <property type="molecule type" value="Genomic_DNA"/>
</dbReference>
<comment type="caution">
    <text evidence="2">The sequence shown here is derived from an EMBL/GenBank/DDBJ whole genome shotgun (WGS) entry which is preliminary data.</text>
</comment>
<evidence type="ECO:0000256" key="1">
    <source>
        <dbReference type="SAM" id="Phobius"/>
    </source>
</evidence>
<proteinExistence type="predicted"/>
<evidence type="ECO:0000313" key="3">
    <source>
        <dbReference type="Proteomes" id="UP001597168"/>
    </source>
</evidence>
<gene>
    <name evidence="2" type="ORF">ACFQ3T_07245</name>
</gene>
<keyword evidence="3" id="KW-1185">Reference proteome</keyword>
<evidence type="ECO:0000313" key="2">
    <source>
        <dbReference type="EMBL" id="MFD1146914.1"/>
    </source>
</evidence>
<dbReference type="Proteomes" id="UP001597168">
    <property type="component" value="Unassembled WGS sequence"/>
</dbReference>
<organism evidence="2 3">
    <name type="scientific">Saccharothrix hoggarensis</name>
    <dbReference type="NCBI Taxonomy" id="913853"/>
    <lineage>
        <taxon>Bacteria</taxon>
        <taxon>Bacillati</taxon>
        <taxon>Actinomycetota</taxon>
        <taxon>Actinomycetes</taxon>
        <taxon>Pseudonocardiales</taxon>
        <taxon>Pseudonocardiaceae</taxon>
        <taxon>Saccharothrix</taxon>
    </lineage>
</organism>
<keyword evidence="1" id="KW-1133">Transmembrane helix</keyword>
<reference evidence="3" key="1">
    <citation type="journal article" date="2019" name="Int. J. Syst. Evol. Microbiol.">
        <title>The Global Catalogue of Microorganisms (GCM) 10K type strain sequencing project: providing services to taxonomists for standard genome sequencing and annotation.</title>
        <authorList>
            <consortium name="The Broad Institute Genomics Platform"/>
            <consortium name="The Broad Institute Genome Sequencing Center for Infectious Disease"/>
            <person name="Wu L."/>
            <person name="Ma J."/>
        </authorList>
    </citation>
    <scope>NUCLEOTIDE SEQUENCE [LARGE SCALE GENOMIC DNA]</scope>
    <source>
        <strain evidence="3">CCUG 60214</strain>
    </source>
</reference>